<comment type="caution">
    <text evidence="1">The sequence shown here is derived from an EMBL/GenBank/DDBJ whole genome shotgun (WGS) entry which is preliminary data.</text>
</comment>
<dbReference type="Proteomes" id="UP001163046">
    <property type="component" value="Unassembled WGS sequence"/>
</dbReference>
<reference evidence="1" key="1">
    <citation type="submission" date="2023-01" db="EMBL/GenBank/DDBJ databases">
        <title>Genome assembly of the deep-sea coral Lophelia pertusa.</title>
        <authorList>
            <person name="Herrera S."/>
            <person name="Cordes E."/>
        </authorList>
    </citation>
    <scope>NUCLEOTIDE SEQUENCE</scope>
    <source>
        <strain evidence="1">USNM1676648</strain>
        <tissue evidence="1">Polyp</tissue>
    </source>
</reference>
<sequence length="141" mass="16411">MVRNYYGVFVWQGDIGDAVVIACNIFNFPRVRHVAISLCENKWHGEQPTDEVPHCANCHLLKSEYGRVLFERDLAQRNLRIVNYRLGDKLQEQRNKEDYDEIVHEDKLIRLIALQGLQLLFMIRKTTWNVCTTNQGNPAPG</sequence>
<proteinExistence type="predicted"/>
<evidence type="ECO:0000313" key="2">
    <source>
        <dbReference type="Proteomes" id="UP001163046"/>
    </source>
</evidence>
<name>A0A9X0DAV9_9CNID</name>
<gene>
    <name evidence="1" type="ORF">OS493_006146</name>
</gene>
<dbReference type="OrthoDB" id="6000532at2759"/>
<protein>
    <submittedName>
        <fullName evidence="1">Uncharacterized protein</fullName>
    </submittedName>
</protein>
<keyword evidence="2" id="KW-1185">Reference proteome</keyword>
<dbReference type="AlphaFoldDB" id="A0A9X0DAV9"/>
<organism evidence="1 2">
    <name type="scientific">Desmophyllum pertusum</name>
    <dbReference type="NCBI Taxonomy" id="174260"/>
    <lineage>
        <taxon>Eukaryota</taxon>
        <taxon>Metazoa</taxon>
        <taxon>Cnidaria</taxon>
        <taxon>Anthozoa</taxon>
        <taxon>Hexacorallia</taxon>
        <taxon>Scleractinia</taxon>
        <taxon>Caryophylliina</taxon>
        <taxon>Caryophylliidae</taxon>
        <taxon>Desmophyllum</taxon>
    </lineage>
</organism>
<evidence type="ECO:0000313" key="1">
    <source>
        <dbReference type="EMBL" id="KAJ7393180.1"/>
    </source>
</evidence>
<accession>A0A9X0DAV9</accession>
<dbReference type="EMBL" id="MU825398">
    <property type="protein sequence ID" value="KAJ7393180.1"/>
    <property type="molecule type" value="Genomic_DNA"/>
</dbReference>